<dbReference type="Proteomes" id="UP000324800">
    <property type="component" value="Unassembled WGS sequence"/>
</dbReference>
<comment type="caution">
    <text evidence="2">The sequence shown here is derived from an EMBL/GenBank/DDBJ whole genome shotgun (WGS) entry which is preliminary data.</text>
</comment>
<gene>
    <name evidence="2" type="ORF">EZS28_043227</name>
</gene>
<protein>
    <submittedName>
        <fullName evidence="2">Uncharacterized protein</fullName>
    </submittedName>
</protein>
<evidence type="ECO:0000313" key="2">
    <source>
        <dbReference type="EMBL" id="KAA6361244.1"/>
    </source>
</evidence>
<feature type="region of interest" description="Disordered" evidence="1">
    <location>
        <begin position="74"/>
        <end position="96"/>
    </location>
</feature>
<reference evidence="2 3" key="1">
    <citation type="submission" date="2019-03" db="EMBL/GenBank/DDBJ databases">
        <title>Single cell metagenomics reveals metabolic interactions within the superorganism composed of flagellate Streblomastix strix and complex community of Bacteroidetes bacteria on its surface.</title>
        <authorList>
            <person name="Treitli S.C."/>
            <person name="Kolisko M."/>
            <person name="Husnik F."/>
            <person name="Keeling P."/>
            <person name="Hampl V."/>
        </authorList>
    </citation>
    <scope>NUCLEOTIDE SEQUENCE [LARGE SCALE GENOMIC DNA]</scope>
    <source>
        <strain evidence="2">ST1C</strain>
    </source>
</reference>
<evidence type="ECO:0000256" key="1">
    <source>
        <dbReference type="SAM" id="MobiDB-lite"/>
    </source>
</evidence>
<evidence type="ECO:0000313" key="3">
    <source>
        <dbReference type="Proteomes" id="UP000324800"/>
    </source>
</evidence>
<dbReference type="AlphaFoldDB" id="A0A5J4TSD6"/>
<dbReference type="EMBL" id="SNRW01025820">
    <property type="protein sequence ID" value="KAA6361244.1"/>
    <property type="molecule type" value="Genomic_DNA"/>
</dbReference>
<organism evidence="2 3">
    <name type="scientific">Streblomastix strix</name>
    <dbReference type="NCBI Taxonomy" id="222440"/>
    <lineage>
        <taxon>Eukaryota</taxon>
        <taxon>Metamonada</taxon>
        <taxon>Preaxostyla</taxon>
        <taxon>Oxymonadida</taxon>
        <taxon>Streblomastigidae</taxon>
        <taxon>Streblomastix</taxon>
    </lineage>
</organism>
<name>A0A5J4TSD6_9EUKA</name>
<proteinExistence type="predicted"/>
<sequence>MEHGKEILDKQQEGDRSHVLRSIQLRISLQRAANQSDPHQVRQLYRNIRFSKTKGGPQIQHIPGLSNIKTDSLSRLSTQSDHSAKRRYVQAFAKRG</sequence>
<feature type="compositionally biased region" description="Basic residues" evidence="1">
    <location>
        <begin position="84"/>
        <end position="96"/>
    </location>
</feature>
<accession>A0A5J4TSD6</accession>